<dbReference type="InterPro" id="IPR047602">
    <property type="entry name" value="SPASM_CteB-like"/>
</dbReference>
<keyword evidence="4" id="KW-0408">Iron</keyword>
<sequence>MTFHVMIIPTLGCPSNCAYCWGSEENAELMDIDVINQIVKWLANFRDEPVHFTFHGGEPLLAGYEFYKKALPLLNDATTHETEGFSLQSNLWLLDEDMAKLFSKYNVAVSTSIDGPKEINDYQRGEGYFDKTTKAVKLASDNDIDINFVCTFTSYSKDFSDEIYDFFKKNGLNLKIHAALPSLRGDNADLWALPQEEHGKLLINWLDKYLYDLDKFAIMDLDHIAKSSLRRVGTLCTFNDCMGTTLAVGHDGSIYPCYRFVGMDEYIMGNVYDEPSMEDLEKSKAWDKLMEFKDFVDEDCADCKFIKFCRGGCPYNGIVATQSPRAVDPQCEAYKMIFAEVSRRANEDFKKNALAAFGGAPKLRKEGDPFSIMDLMTKM</sequence>
<dbReference type="AlphaFoldDB" id="A0A126R0B4"/>
<dbReference type="Proteomes" id="UP000183442">
    <property type="component" value="Unassembled WGS sequence"/>
</dbReference>
<dbReference type="CDD" id="cd01335">
    <property type="entry name" value="Radical_SAM"/>
    <property type="match status" value="1"/>
</dbReference>
<evidence type="ECO:0000256" key="2">
    <source>
        <dbReference type="ARBA" id="ARBA00022691"/>
    </source>
</evidence>
<reference evidence="11" key="3">
    <citation type="submission" date="2016-10" db="EMBL/GenBank/DDBJ databases">
        <authorList>
            <person name="Varghese N."/>
        </authorList>
    </citation>
    <scope>NUCLEOTIDE SEQUENCE [LARGE SCALE GENOMIC DNA]</scope>
    <source>
        <strain evidence="11">DSM 16632</strain>
    </source>
</reference>
<comment type="cofactor">
    <cofactor evidence="1">
        <name>[4Fe-4S] cluster</name>
        <dbReference type="ChEBI" id="CHEBI:49883"/>
    </cofactor>
</comment>
<dbReference type="RefSeq" id="WP_067146818.1">
    <property type="nucleotide sequence ID" value="NZ_CP014265.1"/>
</dbReference>
<evidence type="ECO:0000256" key="5">
    <source>
        <dbReference type="ARBA" id="ARBA00023014"/>
    </source>
</evidence>
<dbReference type="InterPro" id="IPR058240">
    <property type="entry name" value="rSAM_sf"/>
</dbReference>
<dbReference type="STRING" id="294671.YLM1_0955"/>
<name>A0A126R0B4_METOL</name>
<reference evidence="9" key="4">
    <citation type="submission" date="2016-10" db="EMBL/GenBank/DDBJ databases">
        <authorList>
            <person name="de Groot N.N."/>
        </authorList>
    </citation>
    <scope>NUCLEOTIDE SEQUENCE [LARGE SCALE GENOMIC DNA]</scope>
    <source>
        <strain evidence="9">DSM 16632</strain>
    </source>
</reference>
<dbReference type="KEGG" id="mol:YLM1_0955"/>
<dbReference type="InterPro" id="IPR024018">
    <property type="entry name" value="CHP04083_rSAM"/>
</dbReference>
<evidence type="ECO:0000256" key="1">
    <source>
        <dbReference type="ARBA" id="ARBA00001966"/>
    </source>
</evidence>
<dbReference type="Proteomes" id="UP000066376">
    <property type="component" value="Chromosome"/>
</dbReference>
<evidence type="ECO:0000313" key="11">
    <source>
        <dbReference type="Proteomes" id="UP000183442"/>
    </source>
</evidence>
<dbReference type="InterPro" id="IPR023885">
    <property type="entry name" value="4Fe4S-binding_SPASM_dom"/>
</dbReference>
<dbReference type="EMBL" id="FOTL01000008">
    <property type="protein sequence ID" value="SFL37551.1"/>
    <property type="molecule type" value="Genomic_DNA"/>
</dbReference>
<evidence type="ECO:0000313" key="10">
    <source>
        <dbReference type="Proteomes" id="UP000066376"/>
    </source>
</evidence>
<dbReference type="InterPro" id="IPR023867">
    <property type="entry name" value="Sulphatase_maturase_rSAM"/>
</dbReference>
<proteinExistence type="inferred from homology"/>
<dbReference type="NCBIfam" id="TIGR04083">
    <property type="entry name" value="rSAM_pep_methan"/>
    <property type="match status" value="1"/>
</dbReference>
<dbReference type="PROSITE" id="PS51918">
    <property type="entry name" value="RADICAL_SAM"/>
    <property type="match status" value="1"/>
</dbReference>
<protein>
    <submittedName>
        <fullName evidence="8">Radical SAM domain-containing protein</fullName>
    </submittedName>
</protein>
<keyword evidence="10" id="KW-1185">Reference proteome</keyword>
<dbReference type="SFLD" id="SFLDG01067">
    <property type="entry name" value="SPASM/twitch_domain_containing"/>
    <property type="match status" value="1"/>
</dbReference>
<evidence type="ECO:0000256" key="6">
    <source>
        <dbReference type="ARBA" id="ARBA00023601"/>
    </source>
</evidence>
<dbReference type="SFLD" id="SFLDG01386">
    <property type="entry name" value="main_SPASM_domain-containing"/>
    <property type="match status" value="1"/>
</dbReference>
<dbReference type="PATRIC" id="fig|294671.3.peg.1002"/>
<reference evidence="8 10" key="1">
    <citation type="journal article" date="2016" name="Genome Announc.">
        <title>Draft Genome Sequence of the Rumen Methanogen Methanobrevibacter olleyae YLM1.</title>
        <authorList>
            <person name="Kelly W.J."/>
            <person name="Li D."/>
            <person name="Lambie S.C."/>
            <person name="Cox F."/>
            <person name="Attwood G.T."/>
            <person name="Altermann E."/>
            <person name="Leahy S.C."/>
        </authorList>
    </citation>
    <scope>NUCLEOTIDE SEQUENCE [LARGE SCALE GENOMIC DNA]</scope>
    <source>
        <strain evidence="8 10">YLM1</strain>
    </source>
</reference>
<evidence type="ECO:0000313" key="8">
    <source>
        <dbReference type="EMBL" id="AMK15512.1"/>
    </source>
</evidence>
<keyword evidence="5" id="KW-0411">Iron-sulfur</keyword>
<keyword evidence="3" id="KW-0479">Metal-binding</keyword>
<feature type="domain" description="Radical SAM core" evidence="7">
    <location>
        <begin position="1"/>
        <end position="231"/>
    </location>
</feature>
<dbReference type="SFLD" id="SFLDG01384">
    <property type="entry name" value="thioether_bond_formation_requi"/>
    <property type="match status" value="1"/>
</dbReference>
<dbReference type="NCBIfam" id="TIGR04085">
    <property type="entry name" value="rSAM_more_4Fe4S"/>
    <property type="match status" value="1"/>
</dbReference>
<dbReference type="InterPro" id="IPR007197">
    <property type="entry name" value="rSAM"/>
</dbReference>
<dbReference type="EMBL" id="CP014265">
    <property type="protein sequence ID" value="AMK15512.1"/>
    <property type="molecule type" value="Genomic_DNA"/>
</dbReference>
<dbReference type="PANTHER" id="PTHR43273">
    <property type="entry name" value="ANAEROBIC SULFATASE-MATURATING ENZYME HOMOLOG ASLB-RELATED"/>
    <property type="match status" value="1"/>
</dbReference>
<dbReference type="PANTHER" id="PTHR43273:SF3">
    <property type="entry name" value="ANAEROBIC SULFATASE-MATURATING ENZYME HOMOLOG ASLB-RELATED"/>
    <property type="match status" value="1"/>
</dbReference>
<evidence type="ECO:0000259" key="7">
    <source>
        <dbReference type="PROSITE" id="PS51918"/>
    </source>
</evidence>
<dbReference type="Pfam" id="PF04055">
    <property type="entry name" value="Radical_SAM"/>
    <property type="match status" value="1"/>
</dbReference>
<gene>
    <name evidence="9" type="ORF">SAMN02910297_00720</name>
    <name evidence="8" type="ORF">YLM1_0955</name>
</gene>
<dbReference type="SFLD" id="SFLDG01072">
    <property type="entry name" value="dehydrogenase_like"/>
    <property type="match status" value="1"/>
</dbReference>
<dbReference type="Pfam" id="PF13186">
    <property type="entry name" value="SPASM"/>
    <property type="match status" value="1"/>
</dbReference>
<accession>A0A126R0B4</accession>
<reference evidence="10" key="2">
    <citation type="submission" date="2016-02" db="EMBL/GenBank/DDBJ databases">
        <title>The draft genome sequence of the rumen methanogen Methanobrevibacter olleyae YLM1.</title>
        <authorList>
            <consortium name="New Zealand Agricultural Greenhouse Gas Research Centre/Pastoral Greenhouse Gas Research Consortium"/>
            <person name="Kelly W.J."/>
            <person name="Li D."/>
            <person name="Lambie S.C."/>
            <person name="Attwood G.T."/>
            <person name="Altermann E."/>
            <person name="Leahy S.C."/>
        </authorList>
    </citation>
    <scope>NUCLEOTIDE SEQUENCE [LARGE SCALE GENOMIC DNA]</scope>
    <source>
        <strain evidence="10">YLM1</strain>
    </source>
</reference>
<dbReference type="Gene3D" id="3.20.20.70">
    <property type="entry name" value="Aldolase class I"/>
    <property type="match status" value="1"/>
</dbReference>
<dbReference type="GO" id="GO:0046872">
    <property type="term" value="F:metal ion binding"/>
    <property type="evidence" value="ECO:0007669"/>
    <property type="project" value="UniProtKB-KW"/>
</dbReference>
<dbReference type="GeneID" id="28489254"/>
<comment type="similarity">
    <text evidence="6">Belongs to the radical SAM superfamily. Anaerobic sulfatase-maturating enzyme family.</text>
</comment>
<evidence type="ECO:0000256" key="4">
    <source>
        <dbReference type="ARBA" id="ARBA00023004"/>
    </source>
</evidence>
<keyword evidence="2" id="KW-0949">S-adenosyl-L-methionine</keyword>
<organism evidence="8 10">
    <name type="scientific">Methanobrevibacter olleyae</name>
    <dbReference type="NCBI Taxonomy" id="294671"/>
    <lineage>
        <taxon>Archaea</taxon>
        <taxon>Methanobacteriati</taxon>
        <taxon>Methanobacteriota</taxon>
        <taxon>Methanomada group</taxon>
        <taxon>Methanobacteria</taxon>
        <taxon>Methanobacteriales</taxon>
        <taxon>Methanobacteriaceae</taxon>
        <taxon>Methanobrevibacter</taxon>
    </lineage>
</organism>
<dbReference type="OrthoDB" id="5620at2157"/>
<dbReference type="SFLD" id="SFLDS00029">
    <property type="entry name" value="Radical_SAM"/>
    <property type="match status" value="1"/>
</dbReference>
<dbReference type="GO" id="GO:0051536">
    <property type="term" value="F:iron-sulfur cluster binding"/>
    <property type="evidence" value="ECO:0007669"/>
    <property type="project" value="UniProtKB-KW"/>
</dbReference>
<evidence type="ECO:0000313" key="9">
    <source>
        <dbReference type="EMBL" id="SFL37551.1"/>
    </source>
</evidence>
<dbReference type="GO" id="GO:0016491">
    <property type="term" value="F:oxidoreductase activity"/>
    <property type="evidence" value="ECO:0007669"/>
    <property type="project" value="InterPro"/>
</dbReference>
<evidence type="ECO:0000256" key="3">
    <source>
        <dbReference type="ARBA" id="ARBA00022723"/>
    </source>
</evidence>
<dbReference type="InterPro" id="IPR013785">
    <property type="entry name" value="Aldolase_TIM"/>
</dbReference>
<dbReference type="SUPFAM" id="SSF102114">
    <property type="entry name" value="Radical SAM enzymes"/>
    <property type="match status" value="1"/>
</dbReference>
<dbReference type="CDD" id="cd21124">
    <property type="entry name" value="SPASM_CteB-like"/>
    <property type="match status" value="1"/>
</dbReference>